<name>A0A9D4MA01_DREPO</name>
<comment type="caution">
    <text evidence="1">The sequence shown here is derived from an EMBL/GenBank/DDBJ whole genome shotgun (WGS) entry which is preliminary data.</text>
</comment>
<dbReference type="Proteomes" id="UP000828390">
    <property type="component" value="Unassembled WGS sequence"/>
</dbReference>
<dbReference type="EMBL" id="JAIWYP010000002">
    <property type="protein sequence ID" value="KAH3871737.1"/>
    <property type="molecule type" value="Genomic_DNA"/>
</dbReference>
<organism evidence="1 2">
    <name type="scientific">Dreissena polymorpha</name>
    <name type="common">Zebra mussel</name>
    <name type="synonym">Mytilus polymorpha</name>
    <dbReference type="NCBI Taxonomy" id="45954"/>
    <lineage>
        <taxon>Eukaryota</taxon>
        <taxon>Metazoa</taxon>
        <taxon>Spiralia</taxon>
        <taxon>Lophotrochozoa</taxon>
        <taxon>Mollusca</taxon>
        <taxon>Bivalvia</taxon>
        <taxon>Autobranchia</taxon>
        <taxon>Heteroconchia</taxon>
        <taxon>Euheterodonta</taxon>
        <taxon>Imparidentia</taxon>
        <taxon>Neoheterodontei</taxon>
        <taxon>Myida</taxon>
        <taxon>Dreissenoidea</taxon>
        <taxon>Dreissenidae</taxon>
        <taxon>Dreissena</taxon>
    </lineage>
</organism>
<keyword evidence="2" id="KW-1185">Reference proteome</keyword>
<reference evidence="1" key="1">
    <citation type="journal article" date="2019" name="bioRxiv">
        <title>The Genome of the Zebra Mussel, Dreissena polymorpha: A Resource for Invasive Species Research.</title>
        <authorList>
            <person name="McCartney M.A."/>
            <person name="Auch B."/>
            <person name="Kono T."/>
            <person name="Mallez S."/>
            <person name="Zhang Y."/>
            <person name="Obille A."/>
            <person name="Becker A."/>
            <person name="Abrahante J.E."/>
            <person name="Garbe J."/>
            <person name="Badalamenti J.P."/>
            <person name="Herman A."/>
            <person name="Mangelson H."/>
            <person name="Liachko I."/>
            <person name="Sullivan S."/>
            <person name="Sone E.D."/>
            <person name="Koren S."/>
            <person name="Silverstein K.A.T."/>
            <person name="Beckman K.B."/>
            <person name="Gohl D.M."/>
        </authorList>
    </citation>
    <scope>NUCLEOTIDE SEQUENCE</scope>
    <source>
        <strain evidence="1">Duluth1</strain>
        <tissue evidence="1">Whole animal</tissue>
    </source>
</reference>
<proteinExistence type="predicted"/>
<reference evidence="1" key="2">
    <citation type="submission" date="2020-11" db="EMBL/GenBank/DDBJ databases">
        <authorList>
            <person name="McCartney M.A."/>
            <person name="Auch B."/>
            <person name="Kono T."/>
            <person name="Mallez S."/>
            <person name="Becker A."/>
            <person name="Gohl D.M."/>
            <person name="Silverstein K.A.T."/>
            <person name="Koren S."/>
            <person name="Bechman K.B."/>
            <person name="Herman A."/>
            <person name="Abrahante J.E."/>
            <person name="Garbe J."/>
        </authorList>
    </citation>
    <scope>NUCLEOTIDE SEQUENCE</scope>
    <source>
        <strain evidence="1">Duluth1</strain>
        <tissue evidence="1">Whole animal</tissue>
    </source>
</reference>
<evidence type="ECO:0000313" key="2">
    <source>
        <dbReference type="Proteomes" id="UP000828390"/>
    </source>
</evidence>
<gene>
    <name evidence="1" type="ORF">DPMN_034949</name>
</gene>
<accession>A0A9D4MA01</accession>
<evidence type="ECO:0000313" key="1">
    <source>
        <dbReference type="EMBL" id="KAH3871737.1"/>
    </source>
</evidence>
<sequence length="124" mass="14039">MLVPVKSLRGGCLNIIQSPRIVVVPCSHMNHELLPVFTRTTPGDDGFRRTISIFEFNLHLIRLHLVTMFHEETTIHIPSTSLPSRVISGANVLITLHEDWTIHLNVNDGRNAIRKAPDEYVVLK</sequence>
<protein>
    <submittedName>
        <fullName evidence="1">Uncharacterized protein</fullName>
    </submittedName>
</protein>
<dbReference type="AlphaFoldDB" id="A0A9D4MA01"/>